<evidence type="ECO:0000256" key="1">
    <source>
        <dbReference type="ARBA" id="ARBA00022737"/>
    </source>
</evidence>
<dbReference type="Gene3D" id="3.80.10.10">
    <property type="entry name" value="Ribonuclease Inhibitor"/>
    <property type="match status" value="1"/>
</dbReference>
<dbReference type="InterPro" id="IPR032675">
    <property type="entry name" value="LRR_dom_sf"/>
</dbReference>
<reference evidence="6" key="2">
    <citation type="submission" date="2021-12" db="EMBL/GenBank/DDBJ databases">
        <title>Resequencing data analysis of finger millet.</title>
        <authorList>
            <person name="Hatakeyama M."/>
            <person name="Aluri S."/>
            <person name="Balachadran M.T."/>
            <person name="Sivarajan S.R."/>
            <person name="Poveda L."/>
            <person name="Shimizu-Inatsugi R."/>
            <person name="Schlapbach R."/>
            <person name="Sreeman S.M."/>
            <person name="Shimizu K.K."/>
        </authorList>
    </citation>
    <scope>NUCLEOTIDE SEQUENCE</scope>
</reference>
<dbReference type="InterPro" id="IPR044974">
    <property type="entry name" value="Disease_R_plants"/>
</dbReference>
<gene>
    <name evidence="6" type="primary">gb25042</name>
    <name evidence="6" type="ORF">PR202_gb25042</name>
</gene>
<feature type="domain" description="Disease resistance protein winged helix" evidence="4">
    <location>
        <begin position="274"/>
        <end position="345"/>
    </location>
</feature>
<feature type="compositionally biased region" description="Polar residues" evidence="3">
    <location>
        <begin position="39"/>
        <end position="62"/>
    </location>
</feature>
<organism evidence="6 7">
    <name type="scientific">Eleusine coracana subsp. coracana</name>
    <dbReference type="NCBI Taxonomy" id="191504"/>
    <lineage>
        <taxon>Eukaryota</taxon>
        <taxon>Viridiplantae</taxon>
        <taxon>Streptophyta</taxon>
        <taxon>Embryophyta</taxon>
        <taxon>Tracheophyta</taxon>
        <taxon>Spermatophyta</taxon>
        <taxon>Magnoliopsida</taxon>
        <taxon>Liliopsida</taxon>
        <taxon>Poales</taxon>
        <taxon>Poaceae</taxon>
        <taxon>PACMAD clade</taxon>
        <taxon>Chloridoideae</taxon>
        <taxon>Cynodonteae</taxon>
        <taxon>Eleusininae</taxon>
        <taxon>Eleusine</taxon>
    </lineage>
</organism>
<keyword evidence="7" id="KW-1185">Reference proteome</keyword>
<dbReference type="Proteomes" id="UP001054889">
    <property type="component" value="Unassembled WGS sequence"/>
</dbReference>
<name>A0AAV5FN66_ELECO</name>
<dbReference type="Gene3D" id="1.10.10.10">
    <property type="entry name" value="Winged helix-like DNA-binding domain superfamily/Winged helix DNA-binding domain"/>
    <property type="match status" value="1"/>
</dbReference>
<keyword evidence="1" id="KW-0677">Repeat</keyword>
<dbReference type="AlphaFoldDB" id="A0AAV5FN66"/>
<evidence type="ECO:0000313" key="6">
    <source>
        <dbReference type="EMBL" id="GJN36202.1"/>
    </source>
</evidence>
<evidence type="ECO:0008006" key="8">
    <source>
        <dbReference type="Google" id="ProtNLM"/>
    </source>
</evidence>
<keyword evidence="2" id="KW-0611">Plant defense</keyword>
<dbReference type="PANTHER" id="PTHR23155:SF1062">
    <property type="entry name" value="OS11G0579400 PROTEIN"/>
    <property type="match status" value="1"/>
</dbReference>
<dbReference type="SUPFAM" id="SSF52047">
    <property type="entry name" value="RNI-like"/>
    <property type="match status" value="1"/>
</dbReference>
<dbReference type="InterPro" id="IPR058922">
    <property type="entry name" value="WHD_DRP"/>
</dbReference>
<feature type="domain" description="Disease resistance R13L4/SHOC-2-like LRR" evidence="5">
    <location>
        <begin position="395"/>
        <end position="524"/>
    </location>
</feature>
<dbReference type="InterPro" id="IPR055414">
    <property type="entry name" value="LRR_R13L4/SHOC2-like"/>
</dbReference>
<evidence type="ECO:0000259" key="4">
    <source>
        <dbReference type="Pfam" id="PF23559"/>
    </source>
</evidence>
<evidence type="ECO:0000256" key="3">
    <source>
        <dbReference type="SAM" id="MobiDB-lite"/>
    </source>
</evidence>
<comment type="caution">
    <text evidence="6">The sequence shown here is derived from an EMBL/GenBank/DDBJ whole genome shotgun (WGS) entry which is preliminary data.</text>
</comment>
<dbReference type="Pfam" id="PF23598">
    <property type="entry name" value="LRR_14"/>
    <property type="match status" value="1"/>
</dbReference>
<feature type="region of interest" description="Disordered" evidence="3">
    <location>
        <begin position="37"/>
        <end position="72"/>
    </location>
</feature>
<accession>A0AAV5FN66</accession>
<evidence type="ECO:0000256" key="2">
    <source>
        <dbReference type="ARBA" id="ARBA00022821"/>
    </source>
</evidence>
<reference evidence="6" key="1">
    <citation type="journal article" date="2018" name="DNA Res.">
        <title>Multiple hybrid de novo genome assembly of finger millet, an orphan allotetraploid crop.</title>
        <authorList>
            <person name="Hatakeyama M."/>
            <person name="Aluri S."/>
            <person name="Balachadran M.T."/>
            <person name="Sivarajan S.R."/>
            <person name="Patrignani A."/>
            <person name="Gruter S."/>
            <person name="Poveda L."/>
            <person name="Shimizu-Inatsugi R."/>
            <person name="Baeten J."/>
            <person name="Francoijs K.J."/>
            <person name="Nataraja K.N."/>
            <person name="Reddy Y.A.N."/>
            <person name="Phadnis S."/>
            <person name="Ravikumar R.L."/>
            <person name="Schlapbach R."/>
            <person name="Sreeman S.M."/>
            <person name="Shimizu K.K."/>
        </authorList>
    </citation>
    <scope>NUCLEOTIDE SEQUENCE</scope>
</reference>
<evidence type="ECO:0000259" key="5">
    <source>
        <dbReference type="Pfam" id="PF23598"/>
    </source>
</evidence>
<evidence type="ECO:0000313" key="7">
    <source>
        <dbReference type="Proteomes" id="UP001054889"/>
    </source>
</evidence>
<dbReference type="InterPro" id="IPR036388">
    <property type="entry name" value="WH-like_DNA-bd_sf"/>
</dbReference>
<protein>
    <recommendedName>
        <fullName evidence="8">NB-ARC domain-containing protein</fullName>
    </recommendedName>
</protein>
<dbReference type="GO" id="GO:0098542">
    <property type="term" value="P:defense response to other organism"/>
    <property type="evidence" value="ECO:0007669"/>
    <property type="project" value="TreeGrafter"/>
</dbReference>
<dbReference type="Pfam" id="PF23559">
    <property type="entry name" value="WHD_DRP"/>
    <property type="match status" value="1"/>
</dbReference>
<sequence length="531" mass="60113">MKLKDHLEQAEEQGANQICLDNVHYAQILLEVFPKTRNNEPMHNQQQGIKEGTKSITGTTTLDDGDQIKDPDSQDQICKEAVIDESTWKINRLQMIIKSKMMIKGIIEKIQSYLEHEQAMFVLRIDQIGWEETIDALRLLDCVAGAVIVTTSKKTQQVKEYFSLQQEPMDYSRVGLYHDIVLEITSQQKMEESSYDSHIFRAILDKCEPYELCMNIFAHALYANPKRSNAVLHNLYCTLQASPRSLGSIAKKILQFSYSNLPEEYKSCLLSLAIYPHGHCIRRSTLIGRWIVEGLITKEDWPSSVDQANKCFDALIDQWFIYPAHVGVTEQVKTCVVGELVHGFITKIATKKGILETGLPHHLACHFSIFSNVRLKSYARIGTFFHALANTPGESLLKVLDLEGSGISYRHHVIKDICNKMLLLKYLSLRGICIDQLPSEINNLQELEVLDIRDTHLPPYATRHVRLLKLKRLLAGPTDPSPSNTGPYTDNGVEVKSVQIPEMIGKMLYMEVLSNVKGSSQDLKTLESCGI</sequence>
<dbReference type="EMBL" id="BQKI01000088">
    <property type="protein sequence ID" value="GJN36202.1"/>
    <property type="molecule type" value="Genomic_DNA"/>
</dbReference>
<proteinExistence type="predicted"/>
<dbReference type="PANTHER" id="PTHR23155">
    <property type="entry name" value="DISEASE RESISTANCE PROTEIN RP"/>
    <property type="match status" value="1"/>
</dbReference>